<organism evidence="7 8">
    <name type="scientific">Candidatus Roizmanbacteria bacterium CG_4_10_14_0_8_um_filter_39_9</name>
    <dbReference type="NCBI Taxonomy" id="1974829"/>
    <lineage>
        <taxon>Bacteria</taxon>
        <taxon>Candidatus Roizmaniibacteriota</taxon>
    </lineage>
</organism>
<dbReference type="PROSITE" id="PS51383">
    <property type="entry name" value="YJEF_C_3"/>
    <property type="match status" value="1"/>
</dbReference>
<dbReference type="PANTHER" id="PTHR12592">
    <property type="entry name" value="ATP-DEPENDENT (S)-NAD(P)H-HYDRATE DEHYDRATASE FAMILY MEMBER"/>
    <property type="match status" value="1"/>
</dbReference>
<evidence type="ECO:0000256" key="3">
    <source>
        <dbReference type="ARBA" id="ARBA00022857"/>
    </source>
</evidence>
<dbReference type="InterPro" id="IPR029056">
    <property type="entry name" value="Ribokinase-like"/>
</dbReference>
<keyword evidence="1" id="KW-0547">Nucleotide-binding</keyword>
<dbReference type="AlphaFoldDB" id="A0A2M7QDL8"/>
<keyword evidence="5" id="KW-0456">Lyase</keyword>
<evidence type="ECO:0000256" key="4">
    <source>
        <dbReference type="ARBA" id="ARBA00023027"/>
    </source>
</evidence>
<feature type="domain" description="YjeF C-terminal" evidence="6">
    <location>
        <begin position="10"/>
        <end position="252"/>
    </location>
</feature>
<dbReference type="SUPFAM" id="SSF53613">
    <property type="entry name" value="Ribokinase-like"/>
    <property type="match status" value="1"/>
</dbReference>
<keyword evidence="4" id="KW-0520">NAD</keyword>
<comment type="caution">
    <text evidence="7">The sequence shown here is derived from an EMBL/GenBank/DDBJ whole genome shotgun (WGS) entry which is preliminary data.</text>
</comment>
<evidence type="ECO:0000313" key="7">
    <source>
        <dbReference type="EMBL" id="PIY68958.1"/>
    </source>
</evidence>
<dbReference type="GO" id="GO:0005524">
    <property type="term" value="F:ATP binding"/>
    <property type="evidence" value="ECO:0007669"/>
    <property type="project" value="UniProtKB-KW"/>
</dbReference>
<reference evidence="8" key="1">
    <citation type="submission" date="2017-09" db="EMBL/GenBank/DDBJ databases">
        <title>Depth-based differentiation of microbial function through sediment-hosted aquifers and enrichment of novel symbionts in the deep terrestrial subsurface.</title>
        <authorList>
            <person name="Probst A.J."/>
            <person name="Ladd B."/>
            <person name="Jarett J.K."/>
            <person name="Geller-Mcgrath D.E."/>
            <person name="Sieber C.M.K."/>
            <person name="Emerson J.B."/>
            <person name="Anantharaman K."/>
            <person name="Thomas B.C."/>
            <person name="Malmstrom R."/>
            <person name="Stieglmeier M."/>
            <person name="Klingl A."/>
            <person name="Woyke T."/>
            <person name="Ryan C.M."/>
            <person name="Banfield J.F."/>
        </authorList>
    </citation>
    <scope>NUCLEOTIDE SEQUENCE [LARGE SCALE GENOMIC DNA]</scope>
</reference>
<dbReference type="EMBL" id="PFLF01000066">
    <property type="protein sequence ID" value="PIY68958.1"/>
    <property type="molecule type" value="Genomic_DNA"/>
</dbReference>
<feature type="non-terminal residue" evidence="7">
    <location>
        <position position="252"/>
    </location>
</feature>
<evidence type="ECO:0000256" key="5">
    <source>
        <dbReference type="ARBA" id="ARBA00023239"/>
    </source>
</evidence>
<name>A0A2M7QDL8_9BACT</name>
<dbReference type="PANTHER" id="PTHR12592:SF0">
    <property type="entry name" value="ATP-DEPENDENT (S)-NAD(P)H-HYDRATE DEHYDRATASE"/>
    <property type="match status" value="1"/>
</dbReference>
<keyword evidence="2" id="KW-0067">ATP-binding</keyword>
<sequence>MIIKTSEFEAIEPFLQRFIKPDLLSHKGQNGKITIIGGSSLFHSAPIWSAQVASHLVDMVHFSSTPENNKTLLDIKKKWQGGIVVPLKDIGNYIAEDDAVLIGTGMMREGNEGVHTKELTHSLLMQYPHKKWVIDAGALQMIDTKQLCLLKEKPILTPHQKEFKILFGDNILHVSQSEKIKVVEERARTYRCIILCKAVCDIVSDGAQTVVIEGGNAGLTKGGTGDVLAALCASFAATQDSFLSAVLASFLL</sequence>
<dbReference type="GO" id="GO:0016836">
    <property type="term" value="F:hydro-lyase activity"/>
    <property type="evidence" value="ECO:0007669"/>
    <property type="project" value="InterPro"/>
</dbReference>
<evidence type="ECO:0000256" key="2">
    <source>
        <dbReference type="ARBA" id="ARBA00022840"/>
    </source>
</evidence>
<evidence type="ECO:0000256" key="1">
    <source>
        <dbReference type="ARBA" id="ARBA00022741"/>
    </source>
</evidence>
<gene>
    <name evidence="7" type="ORF">COY90_03140</name>
</gene>
<evidence type="ECO:0000259" key="6">
    <source>
        <dbReference type="PROSITE" id="PS51383"/>
    </source>
</evidence>
<dbReference type="InterPro" id="IPR000631">
    <property type="entry name" value="CARKD"/>
</dbReference>
<protein>
    <recommendedName>
        <fullName evidence="6">YjeF C-terminal domain-containing protein</fullName>
    </recommendedName>
</protein>
<dbReference type="Proteomes" id="UP000230108">
    <property type="component" value="Unassembled WGS sequence"/>
</dbReference>
<dbReference type="Pfam" id="PF01256">
    <property type="entry name" value="Carb_kinase"/>
    <property type="match status" value="1"/>
</dbReference>
<dbReference type="CDD" id="cd01171">
    <property type="entry name" value="YXKO-related"/>
    <property type="match status" value="1"/>
</dbReference>
<proteinExistence type="predicted"/>
<dbReference type="Gene3D" id="3.40.1190.20">
    <property type="match status" value="1"/>
</dbReference>
<keyword evidence="3" id="KW-0521">NADP</keyword>
<dbReference type="GO" id="GO:0110051">
    <property type="term" value="P:metabolite repair"/>
    <property type="evidence" value="ECO:0007669"/>
    <property type="project" value="TreeGrafter"/>
</dbReference>
<accession>A0A2M7QDL8</accession>
<evidence type="ECO:0000313" key="8">
    <source>
        <dbReference type="Proteomes" id="UP000230108"/>
    </source>
</evidence>